<feature type="binding site" description="in other chain" evidence="9">
    <location>
        <begin position="284"/>
        <end position="287"/>
    </location>
    <ligand>
        <name>substrate</name>
        <note>ligand shared between dimeric partners</note>
    </ligand>
</feature>
<feature type="binding site" evidence="9">
    <location>
        <position position="278"/>
    </location>
    <ligand>
        <name>substrate</name>
        <note>ligand shared between dimeric partners</note>
    </ligand>
</feature>
<dbReference type="GO" id="GO:0070095">
    <property type="term" value="F:fructose-6-phosphate binding"/>
    <property type="evidence" value="ECO:0007669"/>
    <property type="project" value="TreeGrafter"/>
</dbReference>
<feature type="binding site" description="in other chain" evidence="9">
    <location>
        <begin position="137"/>
        <end position="139"/>
    </location>
    <ligand>
        <name>substrate</name>
        <note>ligand shared between dimeric partners</note>
    </ligand>
</feature>
<evidence type="ECO:0000256" key="8">
    <source>
        <dbReference type="ARBA" id="ARBA00023152"/>
    </source>
</evidence>
<dbReference type="EC" id="2.7.1.11" evidence="9"/>
<dbReference type="PANTHER" id="PTHR13697:SF52">
    <property type="entry name" value="ATP-DEPENDENT 6-PHOSPHOFRUCTOKINASE 3"/>
    <property type="match status" value="1"/>
</dbReference>
<keyword evidence="12" id="KW-1185">Reference proteome</keyword>
<dbReference type="Gene3D" id="3.40.50.460">
    <property type="entry name" value="Phosphofructokinase domain"/>
    <property type="match status" value="1"/>
</dbReference>
<dbReference type="OrthoDB" id="9802503at2"/>
<evidence type="ECO:0000313" key="11">
    <source>
        <dbReference type="EMBL" id="BAS28355.1"/>
    </source>
</evidence>
<feature type="binding site" evidence="9">
    <location>
        <begin position="113"/>
        <end position="116"/>
    </location>
    <ligand>
        <name>ATP</name>
        <dbReference type="ChEBI" id="CHEBI:30616"/>
    </ligand>
</feature>
<evidence type="ECO:0000256" key="9">
    <source>
        <dbReference type="HAMAP-Rule" id="MF_01976"/>
    </source>
</evidence>
<organism evidence="11 12">
    <name type="scientific">Limnochorda pilosa</name>
    <dbReference type="NCBI Taxonomy" id="1555112"/>
    <lineage>
        <taxon>Bacteria</taxon>
        <taxon>Bacillati</taxon>
        <taxon>Bacillota</taxon>
        <taxon>Limnochordia</taxon>
        <taxon>Limnochordales</taxon>
        <taxon>Limnochordaceae</taxon>
        <taxon>Limnochorda</taxon>
    </lineage>
</organism>
<dbReference type="UniPathway" id="UPA00109">
    <property type="reaction ID" value="UER00182"/>
</dbReference>
<evidence type="ECO:0000256" key="5">
    <source>
        <dbReference type="ARBA" id="ARBA00022723"/>
    </source>
</evidence>
<comment type="pathway">
    <text evidence="2 9">Carbohydrate degradation; glycolysis; D-glyceraldehyde 3-phosphate and glycerone phosphate from D-glucose: step 3/4.</text>
</comment>
<evidence type="ECO:0000259" key="10">
    <source>
        <dbReference type="Pfam" id="PF00365"/>
    </source>
</evidence>
<dbReference type="PROSITE" id="PS00433">
    <property type="entry name" value="PHOSPHOFRUCTOKINASE"/>
    <property type="match status" value="1"/>
</dbReference>
<dbReference type="PATRIC" id="fig|1555112.3.peg.2564"/>
<reference evidence="12" key="2">
    <citation type="journal article" date="2016" name="Int. J. Syst. Evol. Microbiol.">
        <title>Complete genome sequence and cell structure of Limnochorda pilosa, a Gram-negative spore-former within the phylum Firmicutes.</title>
        <authorList>
            <person name="Watanabe M."/>
            <person name="Kojima H."/>
            <person name="Fukui M."/>
        </authorList>
    </citation>
    <scope>NUCLEOTIDE SEQUENCE [LARGE SCALE GENOMIC DNA]</scope>
    <source>
        <strain evidence="12">HC45</strain>
    </source>
</reference>
<dbReference type="InterPro" id="IPR015912">
    <property type="entry name" value="Phosphofructokinase_CS"/>
</dbReference>
<evidence type="ECO:0000256" key="2">
    <source>
        <dbReference type="ARBA" id="ARBA00004679"/>
    </source>
</evidence>
<evidence type="ECO:0000256" key="3">
    <source>
        <dbReference type="ARBA" id="ARBA00022490"/>
    </source>
</evidence>
<feature type="binding site" description="in other chain" evidence="9">
    <location>
        <begin position="181"/>
        <end position="183"/>
    </location>
    <ligand>
        <name>substrate</name>
        <note>ligand shared between dimeric partners</note>
    </ligand>
</feature>
<dbReference type="InterPro" id="IPR012003">
    <property type="entry name" value="ATP_PFK_prok-type"/>
</dbReference>
<dbReference type="InterPro" id="IPR022953">
    <property type="entry name" value="ATP_PFK"/>
</dbReference>
<dbReference type="GO" id="GO:0047334">
    <property type="term" value="F:diphosphate-fructose-6-phosphate 1-phosphotransferase activity"/>
    <property type="evidence" value="ECO:0007669"/>
    <property type="project" value="InterPro"/>
</dbReference>
<dbReference type="GO" id="GO:0042802">
    <property type="term" value="F:identical protein binding"/>
    <property type="evidence" value="ECO:0007669"/>
    <property type="project" value="TreeGrafter"/>
</dbReference>
<evidence type="ECO:0000256" key="6">
    <source>
        <dbReference type="ARBA" id="ARBA00022777"/>
    </source>
</evidence>
<evidence type="ECO:0000313" key="12">
    <source>
        <dbReference type="Proteomes" id="UP000065807"/>
    </source>
</evidence>
<keyword evidence="9" id="KW-0547">Nucleotide-binding</keyword>
<feature type="binding site" evidence="9">
    <location>
        <position position="114"/>
    </location>
    <ligand>
        <name>Mg(2+)</name>
        <dbReference type="ChEBI" id="CHEBI:18420"/>
        <note>catalytic</note>
    </ligand>
</feature>
<dbReference type="InterPro" id="IPR012829">
    <property type="entry name" value="Phosphofructokinase_III"/>
</dbReference>
<comment type="catalytic activity">
    <reaction evidence="9">
        <text>beta-D-fructose 6-phosphate + ATP = beta-D-fructose 1,6-bisphosphate + ADP + H(+)</text>
        <dbReference type="Rhea" id="RHEA:16109"/>
        <dbReference type="ChEBI" id="CHEBI:15378"/>
        <dbReference type="ChEBI" id="CHEBI:30616"/>
        <dbReference type="ChEBI" id="CHEBI:32966"/>
        <dbReference type="ChEBI" id="CHEBI:57634"/>
        <dbReference type="ChEBI" id="CHEBI:456216"/>
        <dbReference type="EC" id="2.7.1.11"/>
    </reaction>
</comment>
<keyword evidence="5 9" id="KW-0479">Metal-binding</keyword>
<dbReference type="NCBIfam" id="NF002872">
    <property type="entry name" value="PRK03202.1"/>
    <property type="match status" value="1"/>
</dbReference>
<dbReference type="KEGG" id="lpil:LIP_2525"/>
<dbReference type="EMBL" id="AP014924">
    <property type="protein sequence ID" value="BAS28355.1"/>
    <property type="molecule type" value="Genomic_DNA"/>
</dbReference>
<dbReference type="Proteomes" id="UP000065807">
    <property type="component" value="Chromosome"/>
</dbReference>
<dbReference type="AlphaFoldDB" id="A0A0K2SMM1"/>
<dbReference type="Pfam" id="PF00365">
    <property type="entry name" value="PFK"/>
    <property type="match status" value="1"/>
</dbReference>
<evidence type="ECO:0000256" key="1">
    <source>
        <dbReference type="ARBA" id="ARBA00001946"/>
    </source>
</evidence>
<protein>
    <recommendedName>
        <fullName evidence="9">ATP-dependent 6-phosphofructokinase</fullName>
        <shortName evidence="9">ATP-PFK</shortName>
        <shortName evidence="9">Phosphofructokinase</shortName>
        <ecNumber evidence="9">2.7.1.11</ecNumber>
    </recommendedName>
    <alternativeName>
        <fullName evidence="9">Phosphohexokinase</fullName>
    </alternativeName>
</protein>
<feature type="binding site" evidence="9">
    <location>
        <position position="174"/>
    </location>
    <ligand>
        <name>substrate</name>
        <note>ligand shared between dimeric partners</note>
    </ligand>
</feature>
<keyword evidence="9" id="KW-0067">ATP-binding</keyword>
<dbReference type="GO" id="GO:0006002">
    <property type="term" value="P:fructose 6-phosphate metabolic process"/>
    <property type="evidence" value="ECO:0007669"/>
    <property type="project" value="InterPro"/>
</dbReference>
<feature type="active site" description="Proton acceptor" evidence="9">
    <location>
        <position position="139"/>
    </location>
</feature>
<comment type="function">
    <text evidence="9">Catalyzes the phosphorylation of D-fructose 6-phosphate to fructose 1,6-bisphosphate by ATP, the first committing step of glycolysis.</text>
</comment>
<keyword evidence="8 9" id="KW-0324">Glycolysis</keyword>
<sequence>MSRLAILSAGGDCPGINAVIRAVAKTADQRGWEVVGFRNGYRGAVENDFLMLGPEETAGLLPRGGTVLGTDNRYDPSDFPVEEDGRVVRRDLSQQVADNLQRLDVQGLIAIGGDGTMAVTRKLIEKVGLKAICVPKTIDNDLPSTDQTFGFDTAVRTATDALDKLHTTAESHHRVMVLELMGRYAGWIALYTGLSGGADVILIPEIRWDPDVVARKILERRARGRLFSVVVVAEGTLTPEGERVVQRRVPDSHEQIRLGGIGQLVGELIEEKTGIETRVTILGHIQRGGSPSPYDRMLATRLGVAAGELALEGRYGNLVALRQGTIQAVPLDQVETGIRTVRPDGPEVEAARAIGICFGDR</sequence>
<evidence type="ECO:0000256" key="4">
    <source>
        <dbReference type="ARBA" id="ARBA00022679"/>
    </source>
</evidence>
<dbReference type="PANTHER" id="PTHR13697">
    <property type="entry name" value="PHOSPHOFRUCTOKINASE"/>
    <property type="match status" value="1"/>
</dbReference>
<dbReference type="SUPFAM" id="SSF53784">
    <property type="entry name" value="Phosphofructokinase"/>
    <property type="match status" value="1"/>
</dbReference>
<gene>
    <name evidence="9" type="primary">pfkA</name>
    <name evidence="11" type="ORF">LIP_2525</name>
</gene>
<evidence type="ECO:0000256" key="7">
    <source>
        <dbReference type="ARBA" id="ARBA00022842"/>
    </source>
</evidence>
<dbReference type="GO" id="GO:0016208">
    <property type="term" value="F:AMP binding"/>
    <property type="evidence" value="ECO:0007669"/>
    <property type="project" value="TreeGrafter"/>
</dbReference>
<dbReference type="InterPro" id="IPR000023">
    <property type="entry name" value="Phosphofructokinase_dom"/>
</dbReference>
<dbReference type="RefSeq" id="WP_068138582.1">
    <property type="nucleotide sequence ID" value="NZ_AP014924.1"/>
</dbReference>
<dbReference type="Gene3D" id="3.40.50.450">
    <property type="match status" value="1"/>
</dbReference>
<comment type="subcellular location">
    <subcellularLocation>
        <location evidence="9">Cytoplasm</location>
    </subcellularLocation>
</comment>
<keyword evidence="4 9" id="KW-0808">Transferase</keyword>
<feature type="binding site" evidence="9">
    <location>
        <begin position="73"/>
        <end position="74"/>
    </location>
    <ligand>
        <name>ATP</name>
        <dbReference type="ChEBI" id="CHEBI:30616"/>
    </ligand>
</feature>
<keyword evidence="3 9" id="KW-0963">Cytoplasm</keyword>
<dbReference type="GO" id="GO:0003872">
    <property type="term" value="F:6-phosphofructokinase activity"/>
    <property type="evidence" value="ECO:0007669"/>
    <property type="project" value="UniProtKB-UniRule"/>
</dbReference>
<feature type="domain" description="Phosphofructokinase" evidence="10">
    <location>
        <begin position="3"/>
        <end position="308"/>
    </location>
</feature>
<comment type="caution">
    <text evidence="9">Lacks conserved residue(s) required for the propagation of feature annotation.</text>
</comment>
<dbReference type="GO" id="GO:0005945">
    <property type="term" value="C:6-phosphofructokinase complex"/>
    <property type="evidence" value="ECO:0007669"/>
    <property type="project" value="TreeGrafter"/>
</dbReference>
<dbReference type="GO" id="GO:0005524">
    <property type="term" value="F:ATP binding"/>
    <property type="evidence" value="ECO:0007669"/>
    <property type="project" value="UniProtKB-KW"/>
</dbReference>
<comment type="similarity">
    <text evidence="9">Belongs to the phosphofructokinase type A (PFKA) family. Mixed-substrate PFK group III subfamily.</text>
</comment>
<proteinExistence type="inferred from homology"/>
<comment type="cofactor">
    <cofactor evidence="1 9">
        <name>Mg(2+)</name>
        <dbReference type="ChEBI" id="CHEBI:18420"/>
    </cofactor>
</comment>
<dbReference type="GO" id="GO:0046872">
    <property type="term" value="F:metal ion binding"/>
    <property type="evidence" value="ECO:0007669"/>
    <property type="project" value="UniProtKB-KW"/>
</dbReference>
<keyword evidence="6 9" id="KW-0418">Kinase</keyword>
<dbReference type="PRINTS" id="PR00476">
    <property type="entry name" value="PHFRCTKINASE"/>
</dbReference>
<dbReference type="InterPro" id="IPR035966">
    <property type="entry name" value="PKF_sf"/>
</dbReference>
<feature type="binding site" description="in other chain" evidence="9">
    <location>
        <position position="234"/>
    </location>
    <ligand>
        <name>substrate</name>
        <note>ligand shared between dimeric partners</note>
    </ligand>
</feature>
<reference evidence="12" key="1">
    <citation type="submission" date="2015-07" db="EMBL/GenBank/DDBJ databases">
        <title>Complete genome sequence and phylogenetic analysis of Limnochorda pilosa.</title>
        <authorList>
            <person name="Watanabe M."/>
            <person name="Kojima H."/>
            <person name="Fukui M."/>
        </authorList>
    </citation>
    <scope>NUCLEOTIDE SEQUENCE [LARGE SCALE GENOMIC DNA]</scope>
    <source>
        <strain evidence="12">HC45</strain>
    </source>
</reference>
<name>A0A0K2SMM1_LIMPI</name>
<dbReference type="GO" id="GO:0048029">
    <property type="term" value="F:monosaccharide binding"/>
    <property type="evidence" value="ECO:0007669"/>
    <property type="project" value="TreeGrafter"/>
</dbReference>
<dbReference type="GO" id="GO:0030388">
    <property type="term" value="P:fructose 1,6-bisphosphate metabolic process"/>
    <property type="evidence" value="ECO:0007669"/>
    <property type="project" value="TreeGrafter"/>
</dbReference>
<dbReference type="STRING" id="1555112.LIP_2525"/>
<dbReference type="HAMAP" id="MF_01976">
    <property type="entry name" value="Phosphofructokinase_III"/>
    <property type="match status" value="1"/>
</dbReference>
<dbReference type="PIRSF" id="PIRSF000532">
    <property type="entry name" value="ATP_PFK_prok"/>
    <property type="match status" value="1"/>
</dbReference>
<accession>A0A0K2SMM1</accession>
<feature type="site" description="Important for substrate specificity; cannot use PPi as phosphoryl donor" evidence="9">
    <location>
        <position position="115"/>
    </location>
</feature>
<dbReference type="GO" id="GO:0061621">
    <property type="term" value="P:canonical glycolysis"/>
    <property type="evidence" value="ECO:0007669"/>
    <property type="project" value="TreeGrafter"/>
</dbReference>
<comment type="subunit">
    <text evidence="9">Homodimer or homotetramer.</text>
</comment>
<keyword evidence="7 9" id="KW-0460">Magnesium</keyword>
<feature type="binding site" evidence="9">
    <location>
        <position position="11"/>
    </location>
    <ligand>
        <name>ATP</name>
        <dbReference type="ChEBI" id="CHEBI:30616"/>
    </ligand>
</feature>